<dbReference type="GO" id="GO:0008773">
    <property type="term" value="F:[protein-PII] uridylyltransferase activity"/>
    <property type="evidence" value="ECO:0007669"/>
    <property type="project" value="InterPro"/>
</dbReference>
<dbReference type="SMART" id="SM00100">
    <property type="entry name" value="cNMP"/>
    <property type="match status" value="1"/>
</dbReference>
<keyword evidence="1 2" id="KW-0129">CBS domain</keyword>
<accession>A0A2R4XGE4</accession>
<feature type="domain" description="Cyclic nucleotide-binding" evidence="3">
    <location>
        <begin position="17"/>
        <end position="116"/>
    </location>
</feature>
<protein>
    <submittedName>
        <fullName evidence="5">Cyclic nucleotide-binding protein</fullName>
    </submittedName>
</protein>
<evidence type="ECO:0000256" key="1">
    <source>
        <dbReference type="ARBA" id="ARBA00023122"/>
    </source>
</evidence>
<dbReference type="Gene3D" id="2.60.120.10">
    <property type="entry name" value="Jelly Rolls"/>
    <property type="match status" value="1"/>
</dbReference>
<dbReference type="KEGG" id="boz:DBV39_02990"/>
<dbReference type="InterPro" id="IPR000595">
    <property type="entry name" value="cNMP-bd_dom"/>
</dbReference>
<evidence type="ECO:0000256" key="2">
    <source>
        <dbReference type="PROSITE-ProRule" id="PRU00703"/>
    </source>
</evidence>
<evidence type="ECO:0000259" key="3">
    <source>
        <dbReference type="PROSITE" id="PS50042"/>
    </source>
</evidence>
<dbReference type="SUPFAM" id="SSF54631">
    <property type="entry name" value="CBS-domain pair"/>
    <property type="match status" value="1"/>
</dbReference>
<feature type="domain" description="CBS" evidence="4">
    <location>
        <begin position="156"/>
        <end position="213"/>
    </location>
</feature>
<gene>
    <name evidence="5" type="ORF">DBV39_02990</name>
</gene>
<reference evidence="5 6" key="1">
    <citation type="submission" date="2018-04" db="EMBL/GenBank/DDBJ databases">
        <title>Bordetella sp. HZ20 isolated from seawater.</title>
        <authorList>
            <person name="Sun C."/>
        </authorList>
    </citation>
    <scope>NUCLEOTIDE SEQUENCE [LARGE SCALE GENOMIC DNA]</scope>
    <source>
        <strain evidence="5 6">HZ20</strain>
    </source>
</reference>
<dbReference type="AlphaFoldDB" id="A0A2R4XGE4"/>
<dbReference type="PANTHER" id="PTHR43080:SF2">
    <property type="entry name" value="CBS DOMAIN-CONTAINING PROTEIN"/>
    <property type="match status" value="1"/>
</dbReference>
<dbReference type="InterPro" id="IPR018490">
    <property type="entry name" value="cNMP-bd_dom_sf"/>
</dbReference>
<sequence>MESEQLEILDFLQKHMPYSALPEDVLKDVARAVDVRYAKSGTAIFQFGEPLHHWFIVRSGAVEIYRRDGTLYNRLNEGGHFGESGLLQRRTVRYPATAIEDSLLYVIPDSLFLEIFENHEAFADLVEVKDSTRLRTVVSKSEQANELMSTQVATLLAKEPVCTQKETSLMQAASIMSEHGVSSLLITDAERMVGIVTDRDIRNRAVAKGLSYETPVAEIMTTDPVSVKADQLAFEAMLAMLHHNIHHLPVVKHGRPMGVLALSDILHYESRNSLFVVSRIFQQQTVDDLATLLPEVQSSFVRMVKQDASSHMVGSAMAAIGRAHKQRLLELAHQELGPAPVPYCFLAMGSMARQEQLIVTDQDNALILDNRFNPDQHDAYFESLARFVSDGLARCGYTYCSGGVMATNKKWRQPLHVWQQYFSDWIEKPSPQSLLDSNIFFDLEGVYGSNDLAETLRALIARKAKGNSRFLASMARNALLRTPPIGFFKEFVVEADGRHSRTINIKRRGTAPLTDLIRVHALAIGSRARNSFERIDDIEQAQILPRGRGQDLRDALEFISITRARHQAEEIANGQEADNSIEPDNLSDFDRKSLRDAFLILSNAQKYLKFRYQPNRAN</sequence>
<dbReference type="InterPro" id="IPR046342">
    <property type="entry name" value="CBS_dom_sf"/>
</dbReference>
<dbReference type="RefSeq" id="WP_108620296.1">
    <property type="nucleotide sequence ID" value="NZ_CP028901.1"/>
</dbReference>
<dbReference type="CDD" id="cd00038">
    <property type="entry name" value="CAP_ED"/>
    <property type="match status" value="1"/>
</dbReference>
<dbReference type="Gene3D" id="3.10.580.10">
    <property type="entry name" value="CBS-domain"/>
    <property type="match status" value="1"/>
</dbReference>
<dbReference type="PANTHER" id="PTHR43080">
    <property type="entry name" value="CBS DOMAIN-CONTAINING PROTEIN CBSX3, MITOCHONDRIAL"/>
    <property type="match status" value="1"/>
</dbReference>
<dbReference type="InterPro" id="IPR000644">
    <property type="entry name" value="CBS_dom"/>
</dbReference>
<dbReference type="SMART" id="SM00116">
    <property type="entry name" value="CBS"/>
    <property type="match status" value="2"/>
</dbReference>
<dbReference type="PROSITE" id="PS50042">
    <property type="entry name" value="CNMP_BINDING_3"/>
    <property type="match status" value="1"/>
</dbReference>
<dbReference type="Pfam" id="PF10335">
    <property type="entry name" value="DUF294_C"/>
    <property type="match status" value="1"/>
</dbReference>
<dbReference type="InterPro" id="IPR014710">
    <property type="entry name" value="RmlC-like_jellyroll"/>
</dbReference>
<dbReference type="SUPFAM" id="SSF51206">
    <property type="entry name" value="cAMP-binding domain-like"/>
    <property type="match status" value="1"/>
</dbReference>
<dbReference type="InterPro" id="IPR018821">
    <property type="entry name" value="DUF294_put_nucleoTrafse_sb-bd"/>
</dbReference>
<name>A0A2R4XGE4_9BURK</name>
<evidence type="ECO:0000259" key="4">
    <source>
        <dbReference type="PROSITE" id="PS51371"/>
    </source>
</evidence>
<dbReference type="CDD" id="cd05401">
    <property type="entry name" value="NT_GlnE_GlnD_like"/>
    <property type="match status" value="1"/>
</dbReference>
<dbReference type="Pfam" id="PF00027">
    <property type="entry name" value="cNMP_binding"/>
    <property type="match status" value="1"/>
</dbReference>
<dbReference type="OrthoDB" id="9808528at2"/>
<proteinExistence type="predicted"/>
<dbReference type="Proteomes" id="UP000244571">
    <property type="component" value="Chromosome"/>
</dbReference>
<dbReference type="PROSITE" id="PS51371">
    <property type="entry name" value="CBS"/>
    <property type="match status" value="2"/>
</dbReference>
<evidence type="ECO:0000313" key="6">
    <source>
        <dbReference type="Proteomes" id="UP000244571"/>
    </source>
</evidence>
<dbReference type="InterPro" id="IPR005105">
    <property type="entry name" value="GlnD_Uridyltrans_N"/>
</dbReference>
<evidence type="ECO:0000313" key="5">
    <source>
        <dbReference type="EMBL" id="AWB32855.1"/>
    </source>
</evidence>
<dbReference type="CDD" id="cd04587">
    <property type="entry name" value="CBS_pair_CAP-ED_NT_Pol-beta-like_DUF294_assoc"/>
    <property type="match status" value="1"/>
</dbReference>
<keyword evidence="6" id="KW-1185">Reference proteome</keyword>
<dbReference type="Pfam" id="PF00571">
    <property type="entry name" value="CBS"/>
    <property type="match status" value="2"/>
</dbReference>
<dbReference type="Pfam" id="PF03445">
    <property type="entry name" value="DUF294"/>
    <property type="match status" value="1"/>
</dbReference>
<organism evidence="5 6">
    <name type="scientific">Orrella marina</name>
    <dbReference type="NCBI Taxonomy" id="2163011"/>
    <lineage>
        <taxon>Bacteria</taxon>
        <taxon>Pseudomonadati</taxon>
        <taxon>Pseudomonadota</taxon>
        <taxon>Betaproteobacteria</taxon>
        <taxon>Burkholderiales</taxon>
        <taxon>Alcaligenaceae</taxon>
        <taxon>Orrella</taxon>
    </lineage>
</organism>
<dbReference type="InterPro" id="IPR051257">
    <property type="entry name" value="Diverse_CBS-Domain"/>
</dbReference>
<dbReference type="EMBL" id="CP028901">
    <property type="protein sequence ID" value="AWB32855.1"/>
    <property type="molecule type" value="Genomic_DNA"/>
</dbReference>
<feature type="domain" description="CBS" evidence="4">
    <location>
        <begin position="220"/>
        <end position="276"/>
    </location>
</feature>